<organism evidence="1 2">
    <name type="scientific">Porites lobata</name>
    <dbReference type="NCBI Taxonomy" id="104759"/>
    <lineage>
        <taxon>Eukaryota</taxon>
        <taxon>Metazoa</taxon>
        <taxon>Cnidaria</taxon>
        <taxon>Anthozoa</taxon>
        <taxon>Hexacorallia</taxon>
        <taxon>Scleractinia</taxon>
        <taxon>Fungiina</taxon>
        <taxon>Poritidae</taxon>
        <taxon>Porites</taxon>
    </lineage>
</organism>
<protein>
    <submittedName>
        <fullName evidence="1">Uncharacterized protein</fullName>
    </submittedName>
</protein>
<reference evidence="1 2" key="1">
    <citation type="submission" date="2022-05" db="EMBL/GenBank/DDBJ databases">
        <authorList>
            <consortium name="Genoscope - CEA"/>
            <person name="William W."/>
        </authorList>
    </citation>
    <scope>NUCLEOTIDE SEQUENCE [LARGE SCALE GENOMIC DNA]</scope>
</reference>
<dbReference type="Proteomes" id="UP001159405">
    <property type="component" value="Unassembled WGS sequence"/>
</dbReference>
<sequence length="86" mass="9998">MDIRAVLSAHRDPSARTSVEHAYLGKHFLFLDKIRKYIVDRNVYKTANTSAMIHHGQSSMNFYPRFKKIETTMRGVEVWKSLTKLG</sequence>
<comment type="caution">
    <text evidence="1">The sequence shown here is derived from an EMBL/GenBank/DDBJ whole genome shotgun (WGS) entry which is preliminary data.</text>
</comment>
<gene>
    <name evidence="1" type="ORF">PLOB_00013903</name>
</gene>
<name>A0ABN8NE57_9CNID</name>
<proteinExistence type="predicted"/>
<accession>A0ABN8NE57</accession>
<dbReference type="EMBL" id="CALNXK010000018">
    <property type="protein sequence ID" value="CAH3105900.1"/>
    <property type="molecule type" value="Genomic_DNA"/>
</dbReference>
<keyword evidence="2" id="KW-1185">Reference proteome</keyword>
<evidence type="ECO:0000313" key="1">
    <source>
        <dbReference type="EMBL" id="CAH3105900.1"/>
    </source>
</evidence>
<evidence type="ECO:0000313" key="2">
    <source>
        <dbReference type="Proteomes" id="UP001159405"/>
    </source>
</evidence>